<evidence type="ECO:0000313" key="5">
    <source>
        <dbReference type="Proteomes" id="UP000600588"/>
    </source>
</evidence>
<dbReference type="Gene3D" id="3.55.50.30">
    <property type="match status" value="1"/>
</dbReference>
<accession>A0A8J6Q3B3</accession>
<sequence>MDQERVNILLIKLIERRITPRECQVLKEWIQTPSNLEYFQEFIKVNHFINSKQKFNSEKSFLRLKGQMLKDSHRAKRNLLRYAATILIFISAGLYFVVQNENQNNSQINNNEIIIGSDKATLTLEDGTVVDLTEEQPLSNDKMESNGKKIVYKSNNQKKDALVYNYLTVPRGGQFFVELSDGTNIWVNSDTQIKYPVSFIEGKDRNVELIYGEAYFDVSPSIEHQGSVFKVISEVQEVEVLGTEFNISAYKGDDEIYTTLVEGEVLISTGSEQVVLKPNDQALVKVGETGVYVNQIDTYLATSWKEGVFNFNDMPLDNIMKVLSRWYDVEVVFNKENMKYETFTGVFRKNQNLKDILNSIQTTNNMSYEIENKVINIK</sequence>
<dbReference type="Proteomes" id="UP000600588">
    <property type="component" value="Unassembled WGS sequence"/>
</dbReference>
<dbReference type="PIRSF" id="PIRSF018266">
    <property type="entry name" value="FecR"/>
    <property type="match status" value="1"/>
</dbReference>
<keyword evidence="5" id="KW-1185">Reference proteome</keyword>
<evidence type="ECO:0000259" key="2">
    <source>
        <dbReference type="Pfam" id="PF04773"/>
    </source>
</evidence>
<dbReference type="PANTHER" id="PTHR30273">
    <property type="entry name" value="PERIPLASMIC SIGNAL SENSOR AND SIGMA FACTOR ACTIVATOR FECR-RELATED"/>
    <property type="match status" value="1"/>
</dbReference>
<dbReference type="GO" id="GO:0016989">
    <property type="term" value="F:sigma factor antagonist activity"/>
    <property type="evidence" value="ECO:0007669"/>
    <property type="project" value="TreeGrafter"/>
</dbReference>
<comment type="caution">
    <text evidence="4">The sequence shown here is derived from an EMBL/GenBank/DDBJ whole genome shotgun (WGS) entry which is preliminary data.</text>
</comment>
<dbReference type="Gene3D" id="2.60.120.1440">
    <property type="match status" value="1"/>
</dbReference>
<dbReference type="RefSeq" id="WP_188231161.1">
    <property type="nucleotide sequence ID" value="NZ_JACVXB010000008.1"/>
</dbReference>
<evidence type="ECO:0000259" key="3">
    <source>
        <dbReference type="Pfam" id="PF16344"/>
    </source>
</evidence>
<keyword evidence="1" id="KW-0812">Transmembrane</keyword>
<keyword evidence="1" id="KW-1133">Transmembrane helix</keyword>
<dbReference type="InterPro" id="IPR012373">
    <property type="entry name" value="Ferrdict_sens_TM"/>
</dbReference>
<dbReference type="InterPro" id="IPR032508">
    <property type="entry name" value="FecR_C"/>
</dbReference>
<reference evidence="4 5" key="1">
    <citation type="submission" date="2020-09" db="EMBL/GenBank/DDBJ databases">
        <title>TT11 complete genome.</title>
        <authorList>
            <person name="Wu Z."/>
        </authorList>
    </citation>
    <scope>NUCLEOTIDE SEQUENCE [LARGE SCALE GENOMIC DNA]</scope>
    <source>
        <strain evidence="4 5">TT11</strain>
    </source>
</reference>
<feature type="domain" description="Protein FecR C-terminal" evidence="3">
    <location>
        <begin position="309"/>
        <end position="377"/>
    </location>
</feature>
<dbReference type="AlphaFoldDB" id="A0A8J6Q3B3"/>
<evidence type="ECO:0000313" key="4">
    <source>
        <dbReference type="EMBL" id="MBD0833374.1"/>
    </source>
</evidence>
<proteinExistence type="predicted"/>
<feature type="domain" description="FecR protein" evidence="2">
    <location>
        <begin position="169"/>
        <end position="265"/>
    </location>
</feature>
<dbReference type="Pfam" id="PF04773">
    <property type="entry name" value="FecR"/>
    <property type="match status" value="1"/>
</dbReference>
<evidence type="ECO:0000256" key="1">
    <source>
        <dbReference type="SAM" id="Phobius"/>
    </source>
</evidence>
<name>A0A8J6Q3B3_9FLAO</name>
<dbReference type="EMBL" id="JACVXB010000008">
    <property type="protein sequence ID" value="MBD0833374.1"/>
    <property type="molecule type" value="Genomic_DNA"/>
</dbReference>
<keyword evidence="1" id="KW-0472">Membrane</keyword>
<organism evidence="4 5">
    <name type="scientific">Aestuariibaculum sediminum</name>
    <dbReference type="NCBI Taxonomy" id="2770637"/>
    <lineage>
        <taxon>Bacteria</taxon>
        <taxon>Pseudomonadati</taxon>
        <taxon>Bacteroidota</taxon>
        <taxon>Flavobacteriia</taxon>
        <taxon>Flavobacteriales</taxon>
        <taxon>Flavobacteriaceae</taxon>
    </lineage>
</organism>
<dbReference type="PANTHER" id="PTHR30273:SF2">
    <property type="entry name" value="PROTEIN FECR"/>
    <property type="match status" value="1"/>
</dbReference>
<protein>
    <submittedName>
        <fullName evidence="4">DUF4974 domain-containing protein</fullName>
    </submittedName>
</protein>
<gene>
    <name evidence="4" type="ORF">ICJ83_14660</name>
</gene>
<dbReference type="InterPro" id="IPR006860">
    <property type="entry name" value="FecR"/>
</dbReference>
<feature type="transmembrane region" description="Helical" evidence="1">
    <location>
        <begin position="79"/>
        <end position="98"/>
    </location>
</feature>
<dbReference type="Pfam" id="PF16344">
    <property type="entry name" value="FecR_C"/>
    <property type="match status" value="1"/>
</dbReference>